<protein>
    <recommendedName>
        <fullName evidence="3">Cache domain-containing protein</fullName>
    </recommendedName>
</protein>
<dbReference type="Gene3D" id="3.30.450.20">
    <property type="entry name" value="PAS domain"/>
    <property type="match status" value="1"/>
</dbReference>
<proteinExistence type="predicted"/>
<name>A0ABP7XHX7_9ACTN</name>
<dbReference type="EMBL" id="BAAAZH010000012">
    <property type="protein sequence ID" value="GAA4117846.1"/>
    <property type="molecule type" value="Genomic_DNA"/>
</dbReference>
<comment type="caution">
    <text evidence="1">The sequence shown here is derived from an EMBL/GenBank/DDBJ whole genome shotgun (WGS) entry which is preliminary data.</text>
</comment>
<reference evidence="2" key="1">
    <citation type="journal article" date="2019" name="Int. J. Syst. Evol. Microbiol.">
        <title>The Global Catalogue of Microorganisms (GCM) 10K type strain sequencing project: providing services to taxonomists for standard genome sequencing and annotation.</title>
        <authorList>
            <consortium name="The Broad Institute Genomics Platform"/>
            <consortium name="The Broad Institute Genome Sequencing Center for Infectious Disease"/>
            <person name="Wu L."/>
            <person name="Ma J."/>
        </authorList>
    </citation>
    <scope>NUCLEOTIDE SEQUENCE [LARGE SCALE GENOMIC DNA]</scope>
    <source>
        <strain evidence="2">JCM 16703</strain>
    </source>
</reference>
<keyword evidence="2" id="KW-1185">Reference proteome</keyword>
<gene>
    <name evidence="1" type="ORF">GCM10022215_18890</name>
</gene>
<evidence type="ECO:0008006" key="3">
    <source>
        <dbReference type="Google" id="ProtNLM"/>
    </source>
</evidence>
<accession>A0ABP7XHX7</accession>
<dbReference type="RefSeq" id="WP_344733087.1">
    <property type="nucleotide sequence ID" value="NZ_BAAAZH010000012.1"/>
</dbReference>
<organism evidence="1 2">
    <name type="scientific">Nocardioides fonticola</name>
    <dbReference type="NCBI Taxonomy" id="450363"/>
    <lineage>
        <taxon>Bacteria</taxon>
        <taxon>Bacillati</taxon>
        <taxon>Actinomycetota</taxon>
        <taxon>Actinomycetes</taxon>
        <taxon>Propionibacteriales</taxon>
        <taxon>Nocardioidaceae</taxon>
        <taxon>Nocardioides</taxon>
    </lineage>
</organism>
<dbReference type="Pfam" id="PF22673">
    <property type="entry name" value="MCP-like_PDC_1"/>
    <property type="match status" value="1"/>
</dbReference>
<sequence length="242" mass="25729">MTTSRLDPDGIGVRPGVAEAVAQCVVAVAAYFGAVFASIEGIGELVLRTVGSDGRLAAGALADLVEPTTTAALAAHPVVGAGFIAAPGWLTDRDLFLAWWQGERREPLAERGVPIGHHVFDYTRHEWFQTPLATGQRHVAGPYVDYVCTDEYVLTATAPVMQDGRLIGLVGADTLLATFEDLMRDVVDAGAAADVVLVNAQDRCVVAADPLLRSGQRVDVARYGLVRPVDGLPFRVLGERRA</sequence>
<dbReference type="CDD" id="cd12913">
    <property type="entry name" value="PDC1_MCP_like"/>
    <property type="match status" value="1"/>
</dbReference>
<evidence type="ECO:0000313" key="1">
    <source>
        <dbReference type="EMBL" id="GAA4117846.1"/>
    </source>
</evidence>
<dbReference type="Proteomes" id="UP001501495">
    <property type="component" value="Unassembled WGS sequence"/>
</dbReference>
<evidence type="ECO:0000313" key="2">
    <source>
        <dbReference type="Proteomes" id="UP001501495"/>
    </source>
</evidence>